<feature type="domain" description="Ubiquitin-like" evidence="2">
    <location>
        <begin position="188"/>
        <end position="263"/>
    </location>
</feature>
<dbReference type="InterPro" id="IPR000626">
    <property type="entry name" value="Ubiquitin-like_dom"/>
</dbReference>
<organism evidence="3 4">
    <name type="scientific">Streblomastix strix</name>
    <dbReference type="NCBI Taxonomy" id="222440"/>
    <lineage>
        <taxon>Eukaryota</taxon>
        <taxon>Metamonada</taxon>
        <taxon>Preaxostyla</taxon>
        <taxon>Oxymonadida</taxon>
        <taxon>Streblomastigidae</taxon>
        <taxon>Streblomastix</taxon>
    </lineage>
</organism>
<dbReference type="CDD" id="cd17039">
    <property type="entry name" value="Ubl_ubiquitin_like"/>
    <property type="match status" value="3"/>
</dbReference>
<evidence type="ECO:0000313" key="4">
    <source>
        <dbReference type="Proteomes" id="UP000324800"/>
    </source>
</evidence>
<evidence type="ECO:0000313" key="3">
    <source>
        <dbReference type="EMBL" id="KAA6377357.1"/>
    </source>
</evidence>
<feature type="domain" description="Ubiquitin-like" evidence="2">
    <location>
        <begin position="730"/>
        <end position="805"/>
    </location>
</feature>
<dbReference type="Pfam" id="PF00240">
    <property type="entry name" value="ubiquitin"/>
    <property type="match status" value="7"/>
</dbReference>
<gene>
    <name evidence="3" type="ORF">EZS28_027115</name>
</gene>
<comment type="caution">
    <text evidence="3">The sequence shown here is derived from an EMBL/GenBank/DDBJ whole genome shotgun (WGS) entry which is preliminary data.</text>
</comment>
<feature type="domain" description="Ubiquitin-like" evidence="2">
    <location>
        <begin position="494"/>
        <end position="569"/>
    </location>
</feature>
<dbReference type="InterPro" id="IPR029071">
    <property type="entry name" value="Ubiquitin-like_domsf"/>
</dbReference>
<dbReference type="PRINTS" id="PR00348">
    <property type="entry name" value="UBIQUITIN"/>
</dbReference>
<feature type="domain" description="Ubiquitin-like" evidence="2">
    <location>
        <begin position="264"/>
        <end position="336"/>
    </location>
</feature>
<dbReference type="InterPro" id="IPR050158">
    <property type="entry name" value="Ubiquitin_ubiquitin-like"/>
</dbReference>
<dbReference type="SMART" id="SM00213">
    <property type="entry name" value="UBQ"/>
    <property type="match status" value="9"/>
</dbReference>
<feature type="domain" description="Ubiquitin-like" evidence="2">
    <location>
        <begin position="341"/>
        <end position="411"/>
    </location>
</feature>
<dbReference type="PROSITE" id="PS50053">
    <property type="entry name" value="UBIQUITIN_2"/>
    <property type="match status" value="8"/>
</dbReference>
<name>A0A5J4V408_9EUKA</name>
<dbReference type="PANTHER" id="PTHR10666">
    <property type="entry name" value="UBIQUITIN"/>
    <property type="match status" value="1"/>
</dbReference>
<proteinExistence type="predicted"/>
<feature type="non-terminal residue" evidence="3">
    <location>
        <position position="882"/>
    </location>
</feature>
<accession>A0A5J4V408</accession>
<dbReference type="EMBL" id="SNRW01009884">
    <property type="protein sequence ID" value="KAA6377357.1"/>
    <property type="molecule type" value="Genomic_DNA"/>
</dbReference>
<dbReference type="Proteomes" id="UP000324800">
    <property type="component" value="Unassembled WGS sequence"/>
</dbReference>
<sequence length="882" mass="100981">METPTLEEQNQTLNHLNVVFVGNEAFAGKKMTIQDNFEQKTIEYVIQKTMEFIGAATSELSFVAEYQTAMKFKVDKKGVQGDDLNKGIEALTGFMSSGLSCCVERSMPVGVVRIQMKEKEGQYFDIPFGKQETILDLKKKILPLISQDYTIEEIMLKLDDCILLNDKTAEQINIQGGEEFILQRDISLRLQIHTQQNKIIEIELEKTDTISAIKQKIEEKENFPSDHQRLIYQGKQLEDSKTIQECALPEKAILKLTIRLPNGILISIKKPSGKIIQLDIEKSSKIEQLKQKIEDLEDVPTEKQWLIYNSHELEDQHTIEEYNIPEESVIHLSVKRHMDSMLVFFESVSGKTVGLEVQNEDTMDSIRSRIEKQEGIRINQQIQHQFEGQKIDSKKKISDYKISQGSQLHLIQQHHPLGRINITLPKGKSIYLSVELSSTISDIKKKIEQSENYQQKDQYLTFNEIKLEDNRTLQDYKIKFRDTICLQLIPLGNVNIIIRTQKQKMIELEFAKTELVEDVKLKIEEIESIPTEQQFLIFNNHLLEDGMRLYNYNIQEQSVVQLEVKQQESGMLIFVETSKGKIYSLEVQCSDSITSIRKRIEVIEGTISETEYQQQTERESESKKNNNNNNKTLQDYNIQQGSTLHLDYQCKPLGKINIGLPKEKQISFVVEISDSVISVKKKIQEETGIQEKQQCLSFQEQELENEKQLSEYNVKFNDTLKLTVLPAGVIQIFVKIPNGKTLPFEIDSDDTVDNLKLNIQEKTKIFSDKQRLVISGKQLEDGHTISEYDIKHGSTVDLELRLPGGVGPTPSKQFVNVTGNQTLKVIRSDSTAAKWRQAEAGLSIEGLCQNEQCEAFGKMVIFKAGFTDFDSISDEATCPICQ</sequence>
<evidence type="ECO:0000256" key="1">
    <source>
        <dbReference type="SAM" id="MobiDB-lite"/>
    </source>
</evidence>
<protein>
    <submittedName>
        <fullName evidence="3">Putative Polyubiquitin</fullName>
    </submittedName>
</protein>
<reference evidence="3 4" key="1">
    <citation type="submission" date="2019-03" db="EMBL/GenBank/DDBJ databases">
        <title>Single cell metagenomics reveals metabolic interactions within the superorganism composed of flagellate Streblomastix strix and complex community of Bacteroidetes bacteria on its surface.</title>
        <authorList>
            <person name="Treitli S.C."/>
            <person name="Kolisko M."/>
            <person name="Husnik F."/>
            <person name="Keeling P."/>
            <person name="Hampl V."/>
        </authorList>
    </citation>
    <scope>NUCLEOTIDE SEQUENCE [LARGE SCALE GENOMIC DNA]</scope>
    <source>
        <strain evidence="3">ST1C</strain>
    </source>
</reference>
<feature type="domain" description="Ubiquitin-like" evidence="2">
    <location>
        <begin position="418"/>
        <end position="493"/>
    </location>
</feature>
<dbReference type="AlphaFoldDB" id="A0A5J4V408"/>
<dbReference type="SUPFAM" id="SSF54236">
    <property type="entry name" value="Ubiquitin-like"/>
    <property type="match status" value="9"/>
</dbReference>
<feature type="region of interest" description="Disordered" evidence="1">
    <location>
        <begin position="610"/>
        <end position="633"/>
    </location>
</feature>
<dbReference type="Pfam" id="PF14560">
    <property type="entry name" value="Ubiquitin_2"/>
    <property type="match status" value="1"/>
</dbReference>
<feature type="domain" description="Ubiquitin-like" evidence="2">
    <location>
        <begin position="654"/>
        <end position="724"/>
    </location>
</feature>
<dbReference type="InterPro" id="IPR019956">
    <property type="entry name" value="Ubiquitin_dom"/>
</dbReference>
<dbReference type="OrthoDB" id="428577at2759"/>
<dbReference type="Gene3D" id="3.10.20.90">
    <property type="entry name" value="Phosphatidylinositol 3-kinase Catalytic Subunit, Chain A, domain 1"/>
    <property type="match status" value="8"/>
</dbReference>
<evidence type="ECO:0000259" key="2">
    <source>
        <dbReference type="PROSITE" id="PS50053"/>
    </source>
</evidence>
<feature type="domain" description="Ubiquitin-like" evidence="2">
    <location>
        <begin position="571"/>
        <end position="646"/>
    </location>
</feature>